<sequence length="140" mass="15685">MAETHGCSLWPRSAAGRPPWPFIGIPATKAFVNPKHQMAEVPLLKEHISTGIGSRHCTYVLKWISHLISIPLYTAKQRHQSWSATLKLRAHKHIAIAIFTLRPPRPFIGIPATKAFVNPKHQMAEVSIMQDAIIDLSHGY</sequence>
<keyword evidence="2" id="KW-1185">Reference proteome</keyword>
<reference evidence="1 2" key="1">
    <citation type="submission" date="2018-12" db="EMBL/GenBank/DDBJ databases">
        <authorList>
            <person name="Yu L."/>
        </authorList>
    </citation>
    <scope>NUCLEOTIDE SEQUENCE [LARGE SCALE GENOMIC DNA]</scope>
    <source>
        <strain evidence="1 2">HAW-EB5</strain>
    </source>
</reference>
<comment type="caution">
    <text evidence="1">The sequence shown here is derived from an EMBL/GenBank/DDBJ whole genome shotgun (WGS) entry which is preliminary data.</text>
</comment>
<protein>
    <submittedName>
        <fullName evidence="1">Uncharacterized protein</fullName>
    </submittedName>
</protein>
<accession>A0A3S0JQ18</accession>
<dbReference type="Proteomes" id="UP000282060">
    <property type="component" value="Unassembled WGS sequence"/>
</dbReference>
<dbReference type="EMBL" id="RXNV01000020">
    <property type="protein sequence ID" value="RTR26612.1"/>
    <property type="molecule type" value="Genomic_DNA"/>
</dbReference>
<name>A0A3S0JQ18_9GAMM</name>
<organism evidence="1 2">
    <name type="scientific">Shewanella atlantica</name>
    <dbReference type="NCBI Taxonomy" id="271099"/>
    <lineage>
        <taxon>Bacteria</taxon>
        <taxon>Pseudomonadati</taxon>
        <taxon>Pseudomonadota</taxon>
        <taxon>Gammaproteobacteria</taxon>
        <taxon>Alteromonadales</taxon>
        <taxon>Shewanellaceae</taxon>
        <taxon>Shewanella</taxon>
    </lineage>
</organism>
<proteinExistence type="predicted"/>
<evidence type="ECO:0000313" key="1">
    <source>
        <dbReference type="EMBL" id="RTR26612.1"/>
    </source>
</evidence>
<dbReference type="RefSeq" id="WP_126508054.1">
    <property type="nucleotide sequence ID" value="NZ_RXNV01000020.1"/>
</dbReference>
<dbReference type="AlphaFoldDB" id="A0A3S0JQ18"/>
<gene>
    <name evidence="1" type="ORF">EKG39_21520</name>
</gene>
<evidence type="ECO:0000313" key="2">
    <source>
        <dbReference type="Proteomes" id="UP000282060"/>
    </source>
</evidence>